<gene>
    <name evidence="2" type="ORF">DPF_1348</name>
</gene>
<evidence type="ECO:0000313" key="2">
    <source>
        <dbReference type="EMBL" id="GAU08634.1"/>
    </source>
</evidence>
<dbReference type="InterPro" id="IPR010327">
    <property type="entry name" value="FldB/FldC_alpha/beta"/>
</dbReference>
<reference evidence="3" key="1">
    <citation type="submission" date="2016-06" db="EMBL/GenBank/DDBJ databases">
        <title>Draft genome sequence of Desulfoplanes formicivorans strain Pf12B.</title>
        <authorList>
            <person name="Watanabe M."/>
            <person name="Kojima H."/>
            <person name="Fukui M."/>
        </authorList>
    </citation>
    <scope>NUCLEOTIDE SEQUENCE [LARGE SCALE GENOMIC DNA]</scope>
    <source>
        <strain evidence="3">Pf12B</strain>
    </source>
</reference>
<dbReference type="Proteomes" id="UP000095200">
    <property type="component" value="Unassembled WGS sequence"/>
</dbReference>
<organism evidence="2 3">
    <name type="scientific">Desulfoplanes formicivorans</name>
    <dbReference type="NCBI Taxonomy" id="1592317"/>
    <lineage>
        <taxon>Bacteria</taxon>
        <taxon>Pseudomonadati</taxon>
        <taxon>Thermodesulfobacteriota</taxon>
        <taxon>Desulfovibrionia</taxon>
        <taxon>Desulfovibrionales</taxon>
        <taxon>Desulfoplanaceae</taxon>
        <taxon>Desulfoplanes</taxon>
    </lineage>
</organism>
<dbReference type="PANTHER" id="PTHR30548:SF6">
    <property type="entry name" value="DEHYDRATASE SUBUNIT YJIM-RELATED"/>
    <property type="match status" value="1"/>
</dbReference>
<comment type="similarity">
    <text evidence="1">Belongs to the FldB/FldC dehydratase alpha/beta subunit family.</text>
</comment>
<accession>A0A194AIQ8</accession>
<dbReference type="NCBIfam" id="NF040772">
    <property type="entry name" value="double_cubane"/>
    <property type="match status" value="1"/>
</dbReference>
<dbReference type="AlphaFoldDB" id="A0A194AIQ8"/>
<dbReference type="InterPro" id="IPR047678">
    <property type="entry name" value="YjiM-like"/>
</dbReference>
<sequence length="381" mass="42635">MHKPKSFDTLATYKSRSLPLIDEAKEHGTKIGGLFCVYAPTELMYAAGVIPVGLCGKNQDPIPAAERNLPANLCPLIKSSYGYGITHSCPFFAASDFIVGETTCDGKKKMYELLARIKPVHLMHLPYTQHAASSLDFWTGELHRFATFLEQETGNKITPHKLRQEIQLHNQVRKQLLRITATGKAPVPPLSGLDMLSVTETKSFVVDMQDYLTLLTALADDLEALVASRQPDSKPGPRILYTGCPTGKGSEKVLKILEECGATVAVQEHCSSLKDFNLLVDQDEPDLYRTLAKRYLDTPCSCMTPNTGRLDLISELINDYSIDGVVDLTWQCCHTYNVESFSLREHVEQKHQLPFLHIETDYAQSDTEQLRTRIEAFLEML</sequence>
<name>A0A194AIQ8_9BACT</name>
<comment type="caution">
    <text evidence="2">The sequence shown here is derived from an EMBL/GenBank/DDBJ whole genome shotgun (WGS) entry which is preliminary data.</text>
</comment>
<dbReference type="RefSeq" id="WP_069858321.1">
    <property type="nucleotide sequence ID" value="NZ_BDFE01000015.1"/>
</dbReference>
<protein>
    <submittedName>
        <fullName evidence="2">2-hydroxyglutaryl-CoA dehydratase</fullName>
    </submittedName>
</protein>
<dbReference type="PANTHER" id="PTHR30548">
    <property type="entry name" value="2-HYDROXYGLUTARYL-COA DEHYDRATASE, D-COMPONENT-RELATED"/>
    <property type="match status" value="1"/>
</dbReference>
<dbReference type="EMBL" id="BDFE01000015">
    <property type="protein sequence ID" value="GAU08634.1"/>
    <property type="molecule type" value="Genomic_DNA"/>
</dbReference>
<proteinExistence type="inferred from homology"/>
<dbReference type="Gene3D" id="1.20.1270.370">
    <property type="match status" value="1"/>
</dbReference>
<evidence type="ECO:0000313" key="3">
    <source>
        <dbReference type="Proteomes" id="UP000095200"/>
    </source>
</evidence>
<dbReference type="Pfam" id="PF06050">
    <property type="entry name" value="HGD-D"/>
    <property type="match status" value="1"/>
</dbReference>
<keyword evidence="3" id="KW-1185">Reference proteome</keyword>
<dbReference type="STRING" id="1592317.DPF_1348"/>
<dbReference type="Gene3D" id="3.40.50.11890">
    <property type="match status" value="1"/>
</dbReference>
<dbReference type="OrthoDB" id="9810278at2"/>
<dbReference type="Gene3D" id="3.40.50.11900">
    <property type="match status" value="1"/>
</dbReference>
<evidence type="ECO:0000256" key="1">
    <source>
        <dbReference type="ARBA" id="ARBA00005806"/>
    </source>
</evidence>